<feature type="compositionally biased region" description="Polar residues" evidence="1">
    <location>
        <begin position="163"/>
        <end position="172"/>
    </location>
</feature>
<sequence length="219" mass="25058">MAQRGRPRGATGRGSQNRKKRSFAKKRKPARKDQRQRKKPKPEEIEIEVLHQEPIHNNPEYPRNRHENEIFKTKSSNHYTRDYKGRRDQYQSDDDIDDDDANDSLEEAFNPSDSDYDEANDSMKTSSKRQRSSTNNFGNSKDNNKHYTSKATSKGTYKESKHSLSATSSEVSKASGKLRNSSSLNNRNSVSKRSDEDGEYQVNSQDSDLNPSDSSESMN</sequence>
<feature type="compositionally biased region" description="Basic residues" evidence="1">
    <location>
        <begin position="16"/>
        <end position="40"/>
    </location>
</feature>
<feature type="region of interest" description="Disordered" evidence="1">
    <location>
        <begin position="1"/>
        <end position="219"/>
    </location>
</feature>
<dbReference type="Proteomes" id="UP001497512">
    <property type="component" value="Chromosome 4"/>
</dbReference>
<name>A0ABP0UHI8_9BRYO</name>
<feature type="compositionally biased region" description="Polar residues" evidence="1">
    <location>
        <begin position="132"/>
        <end position="141"/>
    </location>
</feature>
<feature type="compositionally biased region" description="Basic and acidic residues" evidence="1">
    <location>
        <begin position="79"/>
        <end position="90"/>
    </location>
</feature>
<keyword evidence="3" id="KW-1185">Reference proteome</keyword>
<feature type="compositionally biased region" description="Acidic residues" evidence="1">
    <location>
        <begin position="91"/>
        <end position="106"/>
    </location>
</feature>
<feature type="compositionally biased region" description="Basic and acidic residues" evidence="1">
    <location>
        <begin position="62"/>
        <end position="72"/>
    </location>
</feature>
<evidence type="ECO:0000256" key="1">
    <source>
        <dbReference type="SAM" id="MobiDB-lite"/>
    </source>
</evidence>
<protein>
    <submittedName>
        <fullName evidence="2">Uncharacterized protein</fullName>
    </submittedName>
</protein>
<feature type="compositionally biased region" description="Basic and acidic residues" evidence="1">
    <location>
        <begin position="41"/>
        <end position="54"/>
    </location>
</feature>
<evidence type="ECO:0000313" key="2">
    <source>
        <dbReference type="EMBL" id="CAK9222206.1"/>
    </source>
</evidence>
<proteinExistence type="predicted"/>
<accession>A0ABP0UHI8</accession>
<gene>
    <name evidence="2" type="ORF">CSSPTR1EN2_LOCUS15949</name>
</gene>
<organism evidence="2 3">
    <name type="scientific">Sphagnum troendelagicum</name>
    <dbReference type="NCBI Taxonomy" id="128251"/>
    <lineage>
        <taxon>Eukaryota</taxon>
        <taxon>Viridiplantae</taxon>
        <taxon>Streptophyta</taxon>
        <taxon>Embryophyta</taxon>
        <taxon>Bryophyta</taxon>
        <taxon>Sphagnophytina</taxon>
        <taxon>Sphagnopsida</taxon>
        <taxon>Sphagnales</taxon>
        <taxon>Sphagnaceae</taxon>
        <taxon>Sphagnum</taxon>
    </lineage>
</organism>
<reference evidence="2" key="1">
    <citation type="submission" date="2024-02" db="EMBL/GenBank/DDBJ databases">
        <authorList>
            <consortium name="ELIXIR-Norway"/>
            <consortium name="Elixir Norway"/>
        </authorList>
    </citation>
    <scope>NUCLEOTIDE SEQUENCE</scope>
</reference>
<feature type="compositionally biased region" description="Low complexity" evidence="1">
    <location>
        <begin position="175"/>
        <end position="191"/>
    </location>
</feature>
<feature type="compositionally biased region" description="Polar residues" evidence="1">
    <location>
        <begin position="201"/>
        <end position="219"/>
    </location>
</feature>
<dbReference type="EMBL" id="OZ019896">
    <property type="protein sequence ID" value="CAK9222206.1"/>
    <property type="molecule type" value="Genomic_DNA"/>
</dbReference>
<evidence type="ECO:0000313" key="3">
    <source>
        <dbReference type="Proteomes" id="UP001497512"/>
    </source>
</evidence>